<sequence length="713" mass="82491">MLSDFGKDDLPWMISLLGNKSFPQSRTILLKFLFQFTPLIDNLPEFQEPLTNAINDDEALLSLACERVKPRSDNAEYIRRQEIREEEERIRQKTEKEKKNKEIEEWLNWYDTFTTDITWTLSGDGQYSVLKRIVDIMQNTHRGYSPEDFWDNKLLHTSFNDSCVKQIEKSFQQYWRNTPTQLWHTRDREHKNSLTQSEIIAFTGLFIESESQGWEKMLSHDEASLAIKYATLSRNNFAPFICELAISFPDIVKEVIGIALQDAIHYIDNDNYIPIISQISSADISLRKLLSDDLLKAANCYLLNNKECARKNILFSVEKLLTSLADVIPDDSRKFIAQNCAGFYKTAPYNSGCYLFLKYAFIFSPDTGMEIFQKMLRKCRDKDQYITGLYAALFSHRASRRHRSLFDDNDPSQQISLAGKLLNIAYQFIRREDDQEHDDVYTPDARDRAEEARGALLDRLLNTRDDKAIFELLRIAKKPHCRLSKERLEYLARERAALNSDESSLTEGGVLELESHLEQPPHSQKSLYQVMVTRLHDLQYALSHSDFTDRAILRTVKLEAHMQPTLAWRLEAAAKSAYSVVRESEVADGKKTDIRLISPCGKHKAVIELKLADDRWNIADFERALEHQLVGQYLRYDGCKTGCLLLTYNGDKKYWQKPGSRDRLYFKDLINYLNAKANKIMSENKALQLIVIGLDLTAPKLVPAHKSILSRSE</sequence>
<protein>
    <submittedName>
        <fullName evidence="1">Uncharacterized protein</fullName>
    </submittedName>
</protein>
<accession>A0AAW5MR73</accession>
<reference evidence="1" key="1">
    <citation type="submission" date="2022-07" db="EMBL/GenBank/DDBJ databases">
        <title>Diversity of ethanolamine utilization by human commensal Escherichia coli.</title>
        <authorList>
            <person name="Jubelin G."/>
        </authorList>
    </citation>
    <scope>NUCLEOTIDE SEQUENCE</scope>
    <source>
        <strain evidence="1">S1</strain>
    </source>
</reference>
<proteinExistence type="predicted"/>
<gene>
    <name evidence="1" type="ORF">NVV43_13290</name>
</gene>
<evidence type="ECO:0000313" key="2">
    <source>
        <dbReference type="Proteomes" id="UP001206878"/>
    </source>
</evidence>
<organism evidence="1 2">
    <name type="scientific">Escherichia marmotae</name>
    <dbReference type="NCBI Taxonomy" id="1499973"/>
    <lineage>
        <taxon>Bacteria</taxon>
        <taxon>Pseudomonadati</taxon>
        <taxon>Pseudomonadota</taxon>
        <taxon>Gammaproteobacteria</taxon>
        <taxon>Enterobacterales</taxon>
        <taxon>Enterobacteriaceae</taxon>
        <taxon>Escherichia</taxon>
    </lineage>
</organism>
<dbReference type="Proteomes" id="UP001206878">
    <property type="component" value="Unassembled WGS sequence"/>
</dbReference>
<evidence type="ECO:0000313" key="1">
    <source>
        <dbReference type="EMBL" id="MCR6676581.1"/>
    </source>
</evidence>
<comment type="caution">
    <text evidence="1">The sequence shown here is derived from an EMBL/GenBank/DDBJ whole genome shotgun (WGS) entry which is preliminary data.</text>
</comment>
<dbReference type="AlphaFoldDB" id="A0AAW5MR73"/>
<dbReference type="EMBL" id="JANPXH010000012">
    <property type="protein sequence ID" value="MCR6676581.1"/>
    <property type="molecule type" value="Genomic_DNA"/>
</dbReference>
<name>A0AAW5MR73_9ESCH</name>